<sequence length="237" mass="26313">SILTLKSILTLTGGNYNFAEGALISHCVAHGPKELYSGNSRETDSSLDRWLSSLGIEYYSSPSNLNKSRTLDVELNENTFRHWNSSKPPFPETVITHVKKAKINSLSRAPSSAIQDIRSTSLPRSESQTTTYNDTQRDMTDSASPLQIEVTDIQLEDALLNKNLHECHTPSLNETIYNISSELNNLSVENLPANEPTPFSSSTSHRFPFASFEAGCNSTKDWTIESPSDKPSYLPQE</sequence>
<gene>
    <name evidence="2" type="ORF">Bhyg_13888</name>
</gene>
<protein>
    <submittedName>
        <fullName evidence="2">Uncharacterized protein</fullName>
    </submittedName>
</protein>
<reference evidence="2" key="1">
    <citation type="submission" date="2022-07" db="EMBL/GenBank/DDBJ databases">
        <authorList>
            <person name="Trinca V."/>
            <person name="Uliana J.V.C."/>
            <person name="Torres T.T."/>
            <person name="Ward R.J."/>
            <person name="Monesi N."/>
        </authorList>
    </citation>
    <scope>NUCLEOTIDE SEQUENCE</scope>
    <source>
        <strain evidence="2">HSMRA1968</strain>
        <tissue evidence="2">Whole embryos</tissue>
    </source>
</reference>
<evidence type="ECO:0000313" key="2">
    <source>
        <dbReference type="EMBL" id="KAJ6635303.1"/>
    </source>
</evidence>
<feature type="region of interest" description="Disordered" evidence="1">
    <location>
        <begin position="109"/>
        <end position="142"/>
    </location>
</feature>
<name>A0A9Q0RWW0_9DIPT</name>
<comment type="caution">
    <text evidence="2">The sequence shown here is derived from an EMBL/GenBank/DDBJ whole genome shotgun (WGS) entry which is preliminary data.</text>
</comment>
<dbReference type="Proteomes" id="UP001151699">
    <property type="component" value="Chromosome C"/>
</dbReference>
<feature type="compositionally biased region" description="Polar residues" evidence="1">
    <location>
        <begin position="109"/>
        <end position="134"/>
    </location>
</feature>
<dbReference type="EMBL" id="WJQU01000004">
    <property type="protein sequence ID" value="KAJ6635303.1"/>
    <property type="molecule type" value="Genomic_DNA"/>
</dbReference>
<proteinExistence type="predicted"/>
<evidence type="ECO:0000256" key="1">
    <source>
        <dbReference type="SAM" id="MobiDB-lite"/>
    </source>
</evidence>
<feature type="non-terminal residue" evidence="2">
    <location>
        <position position="1"/>
    </location>
</feature>
<keyword evidence="3" id="KW-1185">Reference proteome</keyword>
<evidence type="ECO:0000313" key="3">
    <source>
        <dbReference type="Proteomes" id="UP001151699"/>
    </source>
</evidence>
<dbReference type="AlphaFoldDB" id="A0A9Q0RWW0"/>
<accession>A0A9Q0RWW0</accession>
<organism evidence="2 3">
    <name type="scientific">Pseudolycoriella hygida</name>
    <dbReference type="NCBI Taxonomy" id="35572"/>
    <lineage>
        <taxon>Eukaryota</taxon>
        <taxon>Metazoa</taxon>
        <taxon>Ecdysozoa</taxon>
        <taxon>Arthropoda</taxon>
        <taxon>Hexapoda</taxon>
        <taxon>Insecta</taxon>
        <taxon>Pterygota</taxon>
        <taxon>Neoptera</taxon>
        <taxon>Endopterygota</taxon>
        <taxon>Diptera</taxon>
        <taxon>Nematocera</taxon>
        <taxon>Sciaroidea</taxon>
        <taxon>Sciaridae</taxon>
        <taxon>Pseudolycoriella</taxon>
    </lineage>
</organism>